<evidence type="ECO:0000313" key="11">
    <source>
        <dbReference type="Proteomes" id="UP000251800"/>
    </source>
</evidence>
<dbReference type="Gene3D" id="3.10.129.10">
    <property type="entry name" value="Hotdog Thioesterase"/>
    <property type="match status" value="1"/>
</dbReference>
<evidence type="ECO:0000313" key="10">
    <source>
        <dbReference type="EMBL" id="PWN54749.1"/>
    </source>
</evidence>
<dbReference type="InterPro" id="IPR010084">
    <property type="entry name" value="FabZ"/>
</dbReference>
<dbReference type="GO" id="GO:0009245">
    <property type="term" value="P:lipid A biosynthetic process"/>
    <property type="evidence" value="ECO:0007669"/>
    <property type="project" value="UniProtKB-UniRule"/>
</dbReference>
<evidence type="ECO:0000256" key="4">
    <source>
        <dbReference type="ARBA" id="ARBA00022516"/>
    </source>
</evidence>
<evidence type="ECO:0000256" key="7">
    <source>
        <dbReference type="ARBA" id="ARBA00023239"/>
    </source>
</evidence>
<dbReference type="InterPro" id="IPR013114">
    <property type="entry name" value="FabA_FabZ"/>
</dbReference>
<name>A0A383XQ45_9GAMM</name>
<dbReference type="EC" id="4.2.1.59" evidence="9"/>
<evidence type="ECO:0000256" key="8">
    <source>
        <dbReference type="ARBA" id="ARBA00025049"/>
    </source>
</evidence>
<comment type="function">
    <text evidence="8 9">Involved in unsaturated fatty acids biosynthesis. Catalyzes the dehydration of short chain beta-hydroxyacyl-ACPs and long chain saturated and unsaturated beta-hydroxyacyl-ACPs.</text>
</comment>
<dbReference type="GO" id="GO:0019171">
    <property type="term" value="F:(3R)-hydroxyacyl-[acyl-carrier-protein] dehydratase activity"/>
    <property type="evidence" value="ECO:0007669"/>
    <property type="project" value="UniProtKB-EC"/>
</dbReference>
<reference evidence="10 11" key="1">
    <citation type="submission" date="2018-05" db="EMBL/GenBank/DDBJ databases">
        <title>Abyssibacter profundi OUC007T gen. nov., sp. nov, a marine bacterium isolated from seawater of the Mariana Trench.</title>
        <authorList>
            <person name="Zhou S."/>
        </authorList>
    </citation>
    <scope>NUCLEOTIDE SEQUENCE [LARGE SCALE GENOMIC DNA]</scope>
    <source>
        <strain evidence="10 11">OUC007</strain>
    </source>
</reference>
<evidence type="ECO:0000256" key="3">
    <source>
        <dbReference type="ARBA" id="ARBA00022490"/>
    </source>
</evidence>
<dbReference type="FunFam" id="3.10.129.10:FF:000001">
    <property type="entry name" value="3-hydroxyacyl-[acyl-carrier-protein] dehydratase FabZ"/>
    <property type="match status" value="1"/>
</dbReference>
<dbReference type="SUPFAM" id="SSF54637">
    <property type="entry name" value="Thioesterase/thiol ester dehydrase-isomerase"/>
    <property type="match status" value="1"/>
</dbReference>
<keyword evidence="3 9" id="KW-0963">Cytoplasm</keyword>
<evidence type="ECO:0000256" key="5">
    <source>
        <dbReference type="ARBA" id="ARBA00022556"/>
    </source>
</evidence>
<keyword evidence="7 9" id="KW-0456">Lyase</keyword>
<keyword evidence="6 9" id="KW-0443">Lipid metabolism</keyword>
<dbReference type="GO" id="GO:0006633">
    <property type="term" value="P:fatty acid biosynthetic process"/>
    <property type="evidence" value="ECO:0007669"/>
    <property type="project" value="UniProtKB-UniRule"/>
</dbReference>
<proteinExistence type="inferred from homology"/>
<evidence type="ECO:0000256" key="2">
    <source>
        <dbReference type="ARBA" id="ARBA00009174"/>
    </source>
</evidence>
<keyword evidence="11" id="KW-1185">Reference proteome</keyword>
<dbReference type="NCBIfam" id="TIGR01750">
    <property type="entry name" value="fabZ"/>
    <property type="match status" value="1"/>
</dbReference>
<accession>A0A383XQ45</accession>
<dbReference type="NCBIfam" id="NF000582">
    <property type="entry name" value="PRK00006.1"/>
    <property type="match status" value="1"/>
</dbReference>
<dbReference type="Proteomes" id="UP000251800">
    <property type="component" value="Unassembled WGS sequence"/>
</dbReference>
<comment type="catalytic activity">
    <reaction evidence="9">
        <text>a (3R)-hydroxyacyl-[ACP] = a (2E)-enoyl-[ACP] + H2O</text>
        <dbReference type="Rhea" id="RHEA:13097"/>
        <dbReference type="Rhea" id="RHEA-COMP:9925"/>
        <dbReference type="Rhea" id="RHEA-COMP:9945"/>
        <dbReference type="ChEBI" id="CHEBI:15377"/>
        <dbReference type="ChEBI" id="CHEBI:78784"/>
        <dbReference type="ChEBI" id="CHEBI:78827"/>
        <dbReference type="EC" id="4.2.1.59"/>
    </reaction>
</comment>
<sequence>MNDILKLVPHRYPFLLVDRVVEFDGQERLVTFKNVTYNEPFFPGHFPQVPVMPGVLILEALAQTCGLLVSHVTGVRASDGIILYFAGIDKARFKRPVSPGDRLMMEAKVIRHKREIWKFEARAWVDDQTVCTADLMCAAKSVVE</sequence>
<dbReference type="GO" id="GO:0016020">
    <property type="term" value="C:membrane"/>
    <property type="evidence" value="ECO:0007669"/>
    <property type="project" value="GOC"/>
</dbReference>
<organism evidence="10 11">
    <name type="scientific">Abyssibacter profundi</name>
    <dbReference type="NCBI Taxonomy" id="2182787"/>
    <lineage>
        <taxon>Bacteria</taxon>
        <taxon>Pseudomonadati</taxon>
        <taxon>Pseudomonadota</taxon>
        <taxon>Gammaproteobacteria</taxon>
        <taxon>Chromatiales</taxon>
        <taxon>Oceanococcaceae</taxon>
        <taxon>Abyssibacter</taxon>
    </lineage>
</organism>
<dbReference type="EMBL" id="QEQK01000019">
    <property type="protein sequence ID" value="PWN54749.1"/>
    <property type="molecule type" value="Genomic_DNA"/>
</dbReference>
<dbReference type="GO" id="GO:0005737">
    <property type="term" value="C:cytoplasm"/>
    <property type="evidence" value="ECO:0007669"/>
    <property type="project" value="UniProtKB-SubCell"/>
</dbReference>
<evidence type="ECO:0000256" key="1">
    <source>
        <dbReference type="ARBA" id="ARBA00004496"/>
    </source>
</evidence>
<feature type="active site" evidence="9">
    <location>
        <position position="45"/>
    </location>
</feature>
<evidence type="ECO:0000256" key="6">
    <source>
        <dbReference type="ARBA" id="ARBA00023098"/>
    </source>
</evidence>
<gene>
    <name evidence="9 10" type="primary">fabZ</name>
    <name evidence="10" type="ORF">DEH80_16090</name>
</gene>
<dbReference type="AlphaFoldDB" id="A0A383XQ45"/>
<comment type="subcellular location">
    <subcellularLocation>
        <location evidence="1 9">Cytoplasm</location>
    </subcellularLocation>
</comment>
<keyword evidence="5 9" id="KW-0441">Lipid A biosynthesis</keyword>
<protein>
    <recommendedName>
        <fullName evidence="9">3-hydroxyacyl-[acyl-carrier-protein] dehydratase FabZ</fullName>
        <ecNumber evidence="9">4.2.1.59</ecNumber>
    </recommendedName>
    <alternativeName>
        <fullName evidence="9">(3R)-hydroxymyristoyl-[acyl-carrier-protein] dehydratase</fullName>
        <shortName evidence="9">(3R)-hydroxymyristoyl-ACP dehydrase</shortName>
    </alternativeName>
    <alternativeName>
        <fullName evidence="9">Beta-hydroxyacyl-ACP dehydratase</fullName>
    </alternativeName>
</protein>
<dbReference type="CDD" id="cd01288">
    <property type="entry name" value="FabZ"/>
    <property type="match status" value="1"/>
</dbReference>
<dbReference type="OrthoDB" id="9772788at2"/>
<dbReference type="PANTHER" id="PTHR30272:SF1">
    <property type="entry name" value="3-HYDROXYACYL-[ACYL-CARRIER-PROTEIN] DEHYDRATASE"/>
    <property type="match status" value="1"/>
</dbReference>
<dbReference type="Pfam" id="PF07977">
    <property type="entry name" value="FabA"/>
    <property type="match status" value="1"/>
</dbReference>
<dbReference type="PANTHER" id="PTHR30272">
    <property type="entry name" value="3-HYDROXYACYL-[ACYL-CARRIER-PROTEIN] DEHYDRATASE"/>
    <property type="match status" value="1"/>
</dbReference>
<dbReference type="HAMAP" id="MF_00406">
    <property type="entry name" value="FabZ"/>
    <property type="match status" value="1"/>
</dbReference>
<keyword evidence="4 9" id="KW-0444">Lipid biosynthesis</keyword>
<evidence type="ECO:0000256" key="9">
    <source>
        <dbReference type="HAMAP-Rule" id="MF_00406"/>
    </source>
</evidence>
<dbReference type="InterPro" id="IPR029069">
    <property type="entry name" value="HotDog_dom_sf"/>
</dbReference>
<comment type="caution">
    <text evidence="10">The sequence shown here is derived from an EMBL/GenBank/DDBJ whole genome shotgun (WGS) entry which is preliminary data.</text>
</comment>
<comment type="similarity">
    <text evidence="2 9">Belongs to the thioester dehydratase family. FabZ subfamily.</text>
</comment>